<dbReference type="NCBIfam" id="TIGR01549">
    <property type="entry name" value="HAD-SF-IA-v1"/>
    <property type="match status" value="1"/>
</dbReference>
<organism evidence="1 2">
    <name type="scientific">Cohnella pontilimi</name>
    <dbReference type="NCBI Taxonomy" id="2564100"/>
    <lineage>
        <taxon>Bacteria</taxon>
        <taxon>Bacillati</taxon>
        <taxon>Bacillota</taxon>
        <taxon>Bacilli</taxon>
        <taxon>Bacillales</taxon>
        <taxon>Paenibacillaceae</taxon>
        <taxon>Cohnella</taxon>
    </lineage>
</organism>
<dbReference type="Gene3D" id="3.40.50.1000">
    <property type="entry name" value="HAD superfamily/HAD-like"/>
    <property type="match status" value="1"/>
</dbReference>
<dbReference type="InterPro" id="IPR006549">
    <property type="entry name" value="HAD-SF_hydro_IIIA"/>
</dbReference>
<dbReference type="PANTHER" id="PTHR19288">
    <property type="entry name" value="4-NITROPHENYLPHOSPHATASE-RELATED"/>
    <property type="match status" value="1"/>
</dbReference>
<dbReference type="NCBIfam" id="TIGR01662">
    <property type="entry name" value="HAD-SF-IIIA"/>
    <property type="match status" value="1"/>
</dbReference>
<accession>A0A4U0FF70</accession>
<dbReference type="Pfam" id="PF09419">
    <property type="entry name" value="PGP_phosphatase"/>
    <property type="match status" value="1"/>
</dbReference>
<dbReference type="EMBL" id="SUPK01000002">
    <property type="protein sequence ID" value="TJY43491.1"/>
    <property type="molecule type" value="Genomic_DNA"/>
</dbReference>
<evidence type="ECO:0000313" key="2">
    <source>
        <dbReference type="Proteomes" id="UP000309673"/>
    </source>
</evidence>
<dbReference type="InterPro" id="IPR036412">
    <property type="entry name" value="HAD-like_sf"/>
</dbReference>
<reference evidence="1 2" key="1">
    <citation type="submission" date="2019-04" db="EMBL/GenBank/DDBJ databases">
        <title>Cohnella sp. nov., isolated from soil.</title>
        <authorList>
            <person name="Kim W."/>
        </authorList>
    </citation>
    <scope>NUCLEOTIDE SEQUENCE [LARGE SCALE GENOMIC DNA]</scope>
    <source>
        <strain evidence="1 2">CAU 1483</strain>
    </source>
</reference>
<dbReference type="InterPro" id="IPR027706">
    <property type="entry name" value="PGP_Pase"/>
</dbReference>
<gene>
    <name evidence="1" type="ORF">E5161_06320</name>
</gene>
<keyword evidence="2" id="KW-1185">Reference proteome</keyword>
<dbReference type="GO" id="GO:0005737">
    <property type="term" value="C:cytoplasm"/>
    <property type="evidence" value="ECO:0007669"/>
    <property type="project" value="TreeGrafter"/>
</dbReference>
<dbReference type="SUPFAM" id="SSF56784">
    <property type="entry name" value="HAD-like"/>
    <property type="match status" value="1"/>
</dbReference>
<dbReference type="Proteomes" id="UP000309673">
    <property type="component" value="Unassembled WGS sequence"/>
</dbReference>
<dbReference type="NCBIfam" id="TIGR01509">
    <property type="entry name" value="HAD-SF-IA-v3"/>
    <property type="match status" value="1"/>
</dbReference>
<protein>
    <submittedName>
        <fullName evidence="1">YqeG family HAD IIIA-type phosphatase</fullName>
    </submittedName>
</protein>
<name>A0A4U0FF70_9BACL</name>
<dbReference type="CDD" id="cd16416">
    <property type="entry name" value="HAD_BsYqeG-like"/>
    <property type="match status" value="1"/>
</dbReference>
<dbReference type="InterPro" id="IPR006439">
    <property type="entry name" value="HAD-SF_hydro_IA"/>
</dbReference>
<dbReference type="RefSeq" id="WP_136776853.1">
    <property type="nucleotide sequence ID" value="NZ_SUPK01000002.1"/>
</dbReference>
<dbReference type="InterPro" id="IPR010021">
    <property type="entry name" value="PGPP1/Gep4"/>
</dbReference>
<dbReference type="GO" id="GO:0008962">
    <property type="term" value="F:phosphatidylglycerophosphatase activity"/>
    <property type="evidence" value="ECO:0007669"/>
    <property type="project" value="InterPro"/>
</dbReference>
<dbReference type="OrthoDB" id="9787572at2"/>
<dbReference type="AlphaFoldDB" id="A0A4U0FF70"/>
<proteinExistence type="predicted"/>
<sequence>MFQRLLPDQIVHTVFDIDLDALQARGVRGIITDLDNTLVSAKTPLATPELVTWLERVRTIGFKVVILSNNNSTRVAKFAEPLDIPFVPAARKPSSIAFRKALDKLELVPEQAVVVGDQMLTDVLGGRRMGLHTILVTPIAPAEEGWTTRINRLIEKIALKRLRRKGLWPQQGGTRK</sequence>
<dbReference type="InterPro" id="IPR023214">
    <property type="entry name" value="HAD_sf"/>
</dbReference>
<dbReference type="Pfam" id="PF13242">
    <property type="entry name" value="Hydrolase_like"/>
    <property type="match status" value="1"/>
</dbReference>
<comment type="caution">
    <text evidence="1">The sequence shown here is derived from an EMBL/GenBank/DDBJ whole genome shotgun (WGS) entry which is preliminary data.</text>
</comment>
<dbReference type="PANTHER" id="PTHR19288:SF25">
    <property type="entry name" value="PHOSPHATIDYLGLYCEROPHOSPHATASE GEP4, MITOCHONDRIAL"/>
    <property type="match status" value="1"/>
</dbReference>
<dbReference type="NCBIfam" id="TIGR01668">
    <property type="entry name" value="YqeG_hyp_ppase"/>
    <property type="match status" value="1"/>
</dbReference>
<evidence type="ECO:0000313" key="1">
    <source>
        <dbReference type="EMBL" id="TJY43491.1"/>
    </source>
</evidence>